<evidence type="ECO:0000256" key="1">
    <source>
        <dbReference type="ARBA" id="ARBA00023027"/>
    </source>
</evidence>
<dbReference type="PANTHER" id="PTHR11017">
    <property type="entry name" value="LEUCINE-RICH REPEAT-CONTAINING PROTEIN"/>
    <property type="match status" value="1"/>
</dbReference>
<dbReference type="InterPro" id="IPR027417">
    <property type="entry name" value="P-loop_NTPase"/>
</dbReference>
<dbReference type="PROSITE" id="PS50104">
    <property type="entry name" value="TIR"/>
    <property type="match status" value="1"/>
</dbReference>
<dbReference type="AlphaFoldDB" id="A0A0R0G0Q0"/>
<feature type="domain" description="TIR" evidence="2">
    <location>
        <begin position="10"/>
        <end position="179"/>
    </location>
</feature>
<dbReference type="GO" id="GO:0006952">
    <property type="term" value="P:defense response"/>
    <property type="evidence" value="ECO:0007669"/>
    <property type="project" value="InterPro"/>
</dbReference>
<dbReference type="GO" id="GO:0005634">
    <property type="term" value="C:nucleus"/>
    <property type="evidence" value="ECO:0000318"/>
    <property type="project" value="GO_Central"/>
</dbReference>
<keyword evidence="5" id="KW-1185">Reference proteome</keyword>
<dbReference type="GO" id="GO:0043531">
    <property type="term" value="F:ADP binding"/>
    <property type="evidence" value="ECO:0007669"/>
    <property type="project" value="InterPro"/>
</dbReference>
<accession>A0A0R0G0Q0</accession>
<organism evidence="3">
    <name type="scientific">Glycine max</name>
    <name type="common">Soybean</name>
    <name type="synonym">Glycine hispida</name>
    <dbReference type="NCBI Taxonomy" id="3847"/>
    <lineage>
        <taxon>Eukaryota</taxon>
        <taxon>Viridiplantae</taxon>
        <taxon>Streptophyta</taxon>
        <taxon>Embryophyta</taxon>
        <taxon>Tracheophyta</taxon>
        <taxon>Spermatophyta</taxon>
        <taxon>Magnoliopsida</taxon>
        <taxon>eudicotyledons</taxon>
        <taxon>Gunneridae</taxon>
        <taxon>Pentapetalae</taxon>
        <taxon>rosids</taxon>
        <taxon>fabids</taxon>
        <taxon>Fabales</taxon>
        <taxon>Fabaceae</taxon>
        <taxon>Papilionoideae</taxon>
        <taxon>50 kb inversion clade</taxon>
        <taxon>NPAAA clade</taxon>
        <taxon>indigoferoid/millettioid clade</taxon>
        <taxon>Phaseoleae</taxon>
        <taxon>Glycine</taxon>
        <taxon>Glycine subgen. Soja</taxon>
    </lineage>
</organism>
<dbReference type="OrthoDB" id="1905256at2759"/>
<dbReference type="OMA" id="YKEISHT"/>
<keyword evidence="1" id="KW-0520">NAD</keyword>
<dbReference type="PaxDb" id="3847-GLYMA16G27526.1"/>
<dbReference type="InterPro" id="IPR044974">
    <property type="entry name" value="Disease_R_plants"/>
</dbReference>
<sequence length="272" mass="31240">MSSTSFSNGWKYDVFLNFRGSDTRYGFTGHLYKALCDRKVRTFIDDEELQRGEQITPSLLKAIEESRIFIPVFSKNYASSTFCLDELVHIFACVKEKSRLVLPVFYEVDPSHVRHQRGSYKEALNSHKKRFNDDQEKLQKWRNALSQAANLSGYHFKQGKEEYEYDFIAKIVKEVSQKINRTLLHVADFPVGLEYRMQDVNSLVNIESGGVHMIGIHGVGGVGKSTLARAIYNLIADQFEGYCFLNVREYSMQNGLVHLQKKLLSKTIGEKC</sequence>
<dbReference type="Proteomes" id="UP000008827">
    <property type="component" value="Chromosome 16"/>
</dbReference>
<protein>
    <recommendedName>
        <fullName evidence="2">TIR domain-containing protein</fullName>
    </recommendedName>
</protein>
<evidence type="ECO:0000259" key="2">
    <source>
        <dbReference type="PROSITE" id="PS50104"/>
    </source>
</evidence>
<dbReference type="InParanoid" id="A0A0R0G0Q0"/>
<dbReference type="SMR" id="A0A0R0G0Q0"/>
<name>A0A0R0G0Q0_SOYBN</name>
<dbReference type="PANTHER" id="PTHR11017:SF219">
    <property type="entry name" value="ARCHAEAL ATPASE"/>
    <property type="match status" value="1"/>
</dbReference>
<dbReference type="Gene3D" id="3.40.50.300">
    <property type="entry name" value="P-loop containing nucleotide triphosphate hydrolases"/>
    <property type="match status" value="1"/>
</dbReference>
<dbReference type="Pfam" id="PF01582">
    <property type="entry name" value="TIR"/>
    <property type="match status" value="1"/>
</dbReference>
<dbReference type="GO" id="GO:0007165">
    <property type="term" value="P:signal transduction"/>
    <property type="evidence" value="ECO:0000318"/>
    <property type="project" value="GO_Central"/>
</dbReference>
<dbReference type="SUPFAM" id="SSF52540">
    <property type="entry name" value="P-loop containing nucleoside triphosphate hydrolases"/>
    <property type="match status" value="1"/>
</dbReference>
<dbReference type="InterPro" id="IPR000157">
    <property type="entry name" value="TIR_dom"/>
</dbReference>
<reference evidence="3 4" key="1">
    <citation type="journal article" date="2010" name="Nature">
        <title>Genome sequence of the palaeopolyploid soybean.</title>
        <authorList>
            <person name="Schmutz J."/>
            <person name="Cannon S.B."/>
            <person name="Schlueter J."/>
            <person name="Ma J."/>
            <person name="Mitros T."/>
            <person name="Nelson W."/>
            <person name="Hyten D.L."/>
            <person name="Song Q."/>
            <person name="Thelen J.J."/>
            <person name="Cheng J."/>
            <person name="Xu D."/>
            <person name="Hellsten U."/>
            <person name="May G.D."/>
            <person name="Yu Y."/>
            <person name="Sakurai T."/>
            <person name="Umezawa T."/>
            <person name="Bhattacharyya M.K."/>
            <person name="Sandhu D."/>
            <person name="Valliyodan B."/>
            <person name="Lindquist E."/>
            <person name="Peto M."/>
            <person name="Grant D."/>
            <person name="Shu S."/>
            <person name="Goodstein D."/>
            <person name="Barry K."/>
            <person name="Futrell-Griggs M."/>
            <person name="Abernathy B."/>
            <person name="Du J."/>
            <person name="Tian Z."/>
            <person name="Zhu L."/>
            <person name="Gill N."/>
            <person name="Joshi T."/>
            <person name="Libault M."/>
            <person name="Sethuraman A."/>
            <person name="Zhang X.-C."/>
            <person name="Shinozaki K."/>
            <person name="Nguyen H.T."/>
            <person name="Wing R.A."/>
            <person name="Cregan P."/>
            <person name="Specht J."/>
            <person name="Grimwood J."/>
            <person name="Rokhsar D."/>
            <person name="Stacey G."/>
            <person name="Shoemaker R.C."/>
            <person name="Jackson S.A."/>
        </authorList>
    </citation>
    <scope>NUCLEOTIDE SEQUENCE [LARGE SCALE GENOMIC DNA]</scope>
    <source>
        <strain evidence="4">cv. Williams 82</strain>
        <tissue evidence="3">Callus</tissue>
    </source>
</reference>
<dbReference type="FunCoup" id="A0A0R0G0Q0">
    <property type="interactions" value="49"/>
</dbReference>
<dbReference type="InterPro" id="IPR002182">
    <property type="entry name" value="NB-ARC"/>
</dbReference>
<evidence type="ECO:0000313" key="3">
    <source>
        <dbReference type="EMBL" id="KRH08587.1"/>
    </source>
</evidence>
<dbReference type="SUPFAM" id="SSF52200">
    <property type="entry name" value="Toll/Interleukin receptor TIR domain"/>
    <property type="match status" value="1"/>
</dbReference>
<evidence type="ECO:0000313" key="4">
    <source>
        <dbReference type="EnsemblPlants" id="KRH08587"/>
    </source>
</evidence>
<reference evidence="4" key="2">
    <citation type="submission" date="2018-02" db="UniProtKB">
        <authorList>
            <consortium name="EnsemblPlants"/>
        </authorList>
    </citation>
    <scope>IDENTIFICATION</scope>
    <source>
        <strain evidence="4">Williams 82</strain>
    </source>
</reference>
<dbReference type="Pfam" id="PF00931">
    <property type="entry name" value="NB-ARC"/>
    <property type="match status" value="1"/>
</dbReference>
<dbReference type="FunFam" id="3.40.50.10140:FF:000007">
    <property type="entry name" value="Disease resistance protein (TIR-NBS-LRR class)"/>
    <property type="match status" value="1"/>
</dbReference>
<evidence type="ECO:0000313" key="5">
    <source>
        <dbReference type="Proteomes" id="UP000008827"/>
    </source>
</evidence>
<dbReference type="Gene3D" id="3.40.50.10140">
    <property type="entry name" value="Toll/interleukin-1 receptor homology (TIR) domain"/>
    <property type="match status" value="1"/>
</dbReference>
<dbReference type="SMART" id="SM00255">
    <property type="entry name" value="TIR"/>
    <property type="match status" value="1"/>
</dbReference>
<dbReference type="EMBL" id="CM000849">
    <property type="protein sequence ID" value="KRH08587.1"/>
    <property type="molecule type" value="Genomic_DNA"/>
</dbReference>
<gene>
    <name evidence="3" type="ORF">GLYMA_16G159200</name>
</gene>
<reference evidence="3" key="3">
    <citation type="submission" date="2018-07" db="EMBL/GenBank/DDBJ databases">
        <title>WGS assembly of Glycine max.</title>
        <authorList>
            <person name="Schmutz J."/>
            <person name="Cannon S."/>
            <person name="Schlueter J."/>
            <person name="Ma J."/>
            <person name="Mitros T."/>
            <person name="Nelson W."/>
            <person name="Hyten D."/>
            <person name="Song Q."/>
            <person name="Thelen J."/>
            <person name="Cheng J."/>
            <person name="Xu D."/>
            <person name="Hellsten U."/>
            <person name="May G."/>
            <person name="Yu Y."/>
            <person name="Sakurai T."/>
            <person name="Umezawa T."/>
            <person name="Bhattacharyya M."/>
            <person name="Sandhu D."/>
            <person name="Valliyodan B."/>
            <person name="Lindquist E."/>
            <person name="Peto M."/>
            <person name="Grant D."/>
            <person name="Shu S."/>
            <person name="Goodstein D."/>
            <person name="Barry K."/>
            <person name="Futrell-Griggs M."/>
            <person name="Abernathy B."/>
            <person name="Du J."/>
            <person name="Tian Z."/>
            <person name="Zhu L."/>
            <person name="Gill N."/>
            <person name="Joshi T."/>
            <person name="Libault M."/>
            <person name="Sethuraman A."/>
            <person name="Zhang X."/>
            <person name="Shinozaki K."/>
            <person name="Nguyen H."/>
            <person name="Wing R."/>
            <person name="Cregan P."/>
            <person name="Specht J."/>
            <person name="Grimwood J."/>
            <person name="Rokhsar D."/>
            <person name="Stacey G."/>
            <person name="Shoemaker R."/>
            <person name="Jackson S."/>
        </authorList>
    </citation>
    <scope>NUCLEOTIDE SEQUENCE</scope>
    <source>
        <tissue evidence="3">Callus</tissue>
    </source>
</reference>
<dbReference type="InterPro" id="IPR035897">
    <property type="entry name" value="Toll_tir_struct_dom_sf"/>
</dbReference>
<proteinExistence type="predicted"/>
<dbReference type="Gramene" id="KRH08587">
    <property type="protein sequence ID" value="KRH08587"/>
    <property type="gene ID" value="GLYMA_16G159200"/>
</dbReference>
<dbReference type="EnsemblPlants" id="KRH08587">
    <property type="protein sequence ID" value="KRH08587"/>
    <property type="gene ID" value="GLYMA_16G159200"/>
</dbReference>